<reference evidence="1 2" key="2">
    <citation type="submission" date="2016-06" db="EMBL/GenBank/DDBJ databases">
        <title>Pedobacter psychrophilus sp. nov., isolated from Antarctic fragmentary rock.</title>
        <authorList>
            <person name="Svec P."/>
        </authorList>
    </citation>
    <scope>NUCLEOTIDE SEQUENCE [LARGE SCALE GENOMIC DNA]</scope>
    <source>
        <strain evidence="1 2">CCM 8644</strain>
    </source>
</reference>
<dbReference type="RefSeq" id="WP_068823688.1">
    <property type="nucleotide sequence ID" value="NZ_LWHJ01000031.1"/>
</dbReference>
<dbReference type="EMBL" id="LWHJ01000031">
    <property type="protein sequence ID" value="OAQ38294.1"/>
    <property type="molecule type" value="Genomic_DNA"/>
</dbReference>
<gene>
    <name evidence="1" type="ORF">A5893_16020</name>
</gene>
<evidence type="ECO:0000313" key="1">
    <source>
        <dbReference type="EMBL" id="OAQ38294.1"/>
    </source>
</evidence>
<dbReference type="OrthoDB" id="8783685at2"/>
<reference evidence="1 2" key="1">
    <citation type="submission" date="2016-04" db="EMBL/GenBank/DDBJ databases">
        <authorList>
            <person name="Evans L.H."/>
            <person name="Alamgir A."/>
            <person name="Owens N."/>
            <person name="Weber N.D."/>
            <person name="Virtaneva K."/>
            <person name="Barbian K."/>
            <person name="Babar A."/>
            <person name="Rosenke K."/>
        </authorList>
    </citation>
    <scope>NUCLEOTIDE SEQUENCE [LARGE SCALE GENOMIC DNA]</scope>
    <source>
        <strain evidence="1 2">CCM 8644</strain>
    </source>
</reference>
<keyword evidence="2" id="KW-1185">Reference proteome</keyword>
<protein>
    <submittedName>
        <fullName evidence="1">Uncharacterized protein</fullName>
    </submittedName>
</protein>
<name>A0A179DBK0_9SPHI</name>
<organism evidence="1 2">
    <name type="scientific">Pedobacter psychrophilus</name>
    <dbReference type="NCBI Taxonomy" id="1826909"/>
    <lineage>
        <taxon>Bacteria</taxon>
        <taxon>Pseudomonadati</taxon>
        <taxon>Bacteroidota</taxon>
        <taxon>Sphingobacteriia</taxon>
        <taxon>Sphingobacteriales</taxon>
        <taxon>Sphingobacteriaceae</taxon>
        <taxon>Pedobacter</taxon>
    </lineage>
</organism>
<evidence type="ECO:0000313" key="2">
    <source>
        <dbReference type="Proteomes" id="UP000078459"/>
    </source>
</evidence>
<dbReference type="AlphaFoldDB" id="A0A179DBK0"/>
<dbReference type="STRING" id="1826909.A5893_16020"/>
<dbReference type="Proteomes" id="UP000078459">
    <property type="component" value="Unassembled WGS sequence"/>
</dbReference>
<proteinExistence type="predicted"/>
<accession>A0A179DBK0</accession>
<sequence>MSEEVYLKQVIPAYFINQPEQVILRKRVKELIDIDFGYFYFNGESKVEKTLLFDIHDEEFYKINFESDILELRDRKNELKIVNQLKNFRIEFYISYGNVNEDYRNPVIMGIDELLYFLTKKVNDRIIKDISFPRLDYLEYNELGDDFISYGRVLINKYFPEYKGEVFNLFEIDNELKELFAVSSNSLAFLVRFKDRVKEELIVAKEYSHISNLNIYPRFNNAIAETAGYIYNIWERIIFILNEFFPKKKNKTNYPPSYEQYFIDKNKEFEIKVGYVNDEFLWFIGG</sequence>
<comment type="caution">
    <text evidence="1">The sequence shown here is derived from an EMBL/GenBank/DDBJ whole genome shotgun (WGS) entry which is preliminary data.</text>
</comment>